<sequence length="447" mass="50685">MINSGTMDRLSSLPNELIIEIFSHIRQHEDPVSSRSIRHWNNPSVGSFDTTGNWRSPQNTLARLCRVSKFLGSVAEGFLYEQVHALVGRSVESRPQSQLVSLTETLALRPDLARLVRSLKLTNNDFHGASDRGDTRITSNLHVVDAPYDEVKIKALISLFEKIPNVETILLSVKEALLCVPQGWRTWPERTEWIRYARRPPLPKLKSFKVYLDPEGQADDYTVADVHDVWRLLPVSFDTMVVQRWMLLYRVPGFFFDVRDLTMHDCIVNLQSLKMILCNCRDLRRFSFTLTESHNLYNSLHESVTGRNALAALERYSAATLVELELDIVDEYVDPLAALANPGANQAGSSHGLASFARLTKLEVLTFKGSDKSLDTNHAGAPWERIARTVPKSLKRLKITDWSPEPVSTDDICWLGDAATEGRLPNLEKIEVQWKDHEVVTTLARQF</sequence>
<evidence type="ECO:0000313" key="1">
    <source>
        <dbReference type="EMBL" id="KAF6807618.1"/>
    </source>
</evidence>
<protein>
    <submittedName>
        <fullName evidence="1">Uncharacterized protein</fullName>
    </submittedName>
</protein>
<evidence type="ECO:0000313" key="2">
    <source>
        <dbReference type="Proteomes" id="UP000652219"/>
    </source>
</evidence>
<name>A0A8H6MTF1_9PEZI</name>
<dbReference type="EMBL" id="WIGN01000133">
    <property type="protein sequence ID" value="KAF6807618.1"/>
    <property type="molecule type" value="Genomic_DNA"/>
</dbReference>
<accession>A0A8H6MTF1</accession>
<organism evidence="1 2">
    <name type="scientific">Colletotrichum sojae</name>
    <dbReference type="NCBI Taxonomy" id="2175907"/>
    <lineage>
        <taxon>Eukaryota</taxon>
        <taxon>Fungi</taxon>
        <taxon>Dikarya</taxon>
        <taxon>Ascomycota</taxon>
        <taxon>Pezizomycotina</taxon>
        <taxon>Sordariomycetes</taxon>
        <taxon>Hypocreomycetidae</taxon>
        <taxon>Glomerellales</taxon>
        <taxon>Glomerellaceae</taxon>
        <taxon>Colletotrichum</taxon>
        <taxon>Colletotrichum orchidearum species complex</taxon>
    </lineage>
</organism>
<proteinExistence type="predicted"/>
<keyword evidence="2" id="KW-1185">Reference proteome</keyword>
<reference evidence="1 2" key="1">
    <citation type="journal article" date="2020" name="Phytopathology">
        <title>Genome Sequence Resources of Colletotrichum truncatum, C. plurivorum, C. musicola, and C. sojae: Four Species Pathogenic to Soybean (Glycine max).</title>
        <authorList>
            <person name="Rogerio F."/>
            <person name="Boufleur T.R."/>
            <person name="Ciampi-Guillardi M."/>
            <person name="Sukno S.A."/>
            <person name="Thon M.R."/>
            <person name="Massola Junior N.S."/>
            <person name="Baroncelli R."/>
        </authorList>
    </citation>
    <scope>NUCLEOTIDE SEQUENCE [LARGE SCALE GENOMIC DNA]</scope>
    <source>
        <strain evidence="1 2">LFN0009</strain>
    </source>
</reference>
<dbReference type="AlphaFoldDB" id="A0A8H6MTF1"/>
<comment type="caution">
    <text evidence="1">The sequence shown here is derived from an EMBL/GenBank/DDBJ whole genome shotgun (WGS) entry which is preliminary data.</text>
</comment>
<dbReference type="Proteomes" id="UP000652219">
    <property type="component" value="Unassembled WGS sequence"/>
</dbReference>
<gene>
    <name evidence="1" type="ORF">CSOJ01_08059</name>
</gene>